<dbReference type="AlphaFoldDB" id="A0A8R7TXA4"/>
<protein>
    <submittedName>
        <fullName evidence="1">Uncharacterized protein</fullName>
    </submittedName>
</protein>
<evidence type="ECO:0000313" key="1">
    <source>
        <dbReference type="EnsemblPlants" id="TuG1812G0300003020.01.T01.cds296158"/>
    </source>
</evidence>
<dbReference type="Proteomes" id="UP000015106">
    <property type="component" value="Chromosome 3"/>
</dbReference>
<accession>A0A8R7TXA4</accession>
<keyword evidence="2" id="KW-1185">Reference proteome</keyword>
<proteinExistence type="predicted"/>
<reference evidence="2" key="1">
    <citation type="journal article" date="2013" name="Nature">
        <title>Draft genome of the wheat A-genome progenitor Triticum urartu.</title>
        <authorList>
            <person name="Ling H.Q."/>
            <person name="Zhao S."/>
            <person name="Liu D."/>
            <person name="Wang J."/>
            <person name="Sun H."/>
            <person name="Zhang C."/>
            <person name="Fan H."/>
            <person name="Li D."/>
            <person name="Dong L."/>
            <person name="Tao Y."/>
            <person name="Gao C."/>
            <person name="Wu H."/>
            <person name="Li Y."/>
            <person name="Cui Y."/>
            <person name="Guo X."/>
            <person name="Zheng S."/>
            <person name="Wang B."/>
            <person name="Yu K."/>
            <person name="Liang Q."/>
            <person name="Yang W."/>
            <person name="Lou X."/>
            <person name="Chen J."/>
            <person name="Feng M."/>
            <person name="Jian J."/>
            <person name="Zhang X."/>
            <person name="Luo G."/>
            <person name="Jiang Y."/>
            <person name="Liu J."/>
            <person name="Wang Z."/>
            <person name="Sha Y."/>
            <person name="Zhang B."/>
            <person name="Wu H."/>
            <person name="Tang D."/>
            <person name="Shen Q."/>
            <person name="Xue P."/>
            <person name="Zou S."/>
            <person name="Wang X."/>
            <person name="Liu X."/>
            <person name="Wang F."/>
            <person name="Yang Y."/>
            <person name="An X."/>
            <person name="Dong Z."/>
            <person name="Zhang K."/>
            <person name="Zhang X."/>
            <person name="Luo M.C."/>
            <person name="Dvorak J."/>
            <person name="Tong Y."/>
            <person name="Wang J."/>
            <person name="Yang H."/>
            <person name="Li Z."/>
            <person name="Wang D."/>
            <person name="Zhang A."/>
            <person name="Wang J."/>
        </authorList>
    </citation>
    <scope>NUCLEOTIDE SEQUENCE</scope>
    <source>
        <strain evidence="2">cv. G1812</strain>
    </source>
</reference>
<name>A0A8R7TXA4_TRIUA</name>
<reference evidence="1" key="2">
    <citation type="submission" date="2018-03" db="EMBL/GenBank/DDBJ databases">
        <title>The Triticum urartu genome reveals the dynamic nature of wheat genome evolution.</title>
        <authorList>
            <person name="Ling H."/>
            <person name="Ma B."/>
            <person name="Shi X."/>
            <person name="Liu H."/>
            <person name="Dong L."/>
            <person name="Sun H."/>
            <person name="Cao Y."/>
            <person name="Gao Q."/>
            <person name="Zheng S."/>
            <person name="Li Y."/>
            <person name="Yu Y."/>
            <person name="Du H."/>
            <person name="Qi M."/>
            <person name="Li Y."/>
            <person name="Yu H."/>
            <person name="Cui Y."/>
            <person name="Wang N."/>
            <person name="Chen C."/>
            <person name="Wu H."/>
            <person name="Zhao Y."/>
            <person name="Zhang J."/>
            <person name="Li Y."/>
            <person name="Zhou W."/>
            <person name="Zhang B."/>
            <person name="Hu W."/>
            <person name="Eijk M."/>
            <person name="Tang J."/>
            <person name="Witsenboer H."/>
            <person name="Zhao S."/>
            <person name="Li Z."/>
            <person name="Zhang A."/>
            <person name="Wang D."/>
            <person name="Liang C."/>
        </authorList>
    </citation>
    <scope>NUCLEOTIDE SEQUENCE [LARGE SCALE GENOMIC DNA]</scope>
    <source>
        <strain evidence="1">cv. G1812</strain>
    </source>
</reference>
<sequence>MVCFLNFGLKDDFVSSSFCAIPDVVFLPNDIGPALNFSDAIIMAGALYWESMSELSRIDGLQLVFVCWMELDLWIYQFMGGYLIGEFTCYMNTIFNKWCAARDV</sequence>
<organism evidence="1 2">
    <name type="scientific">Triticum urartu</name>
    <name type="common">Red wild einkorn</name>
    <name type="synonym">Crithodium urartu</name>
    <dbReference type="NCBI Taxonomy" id="4572"/>
    <lineage>
        <taxon>Eukaryota</taxon>
        <taxon>Viridiplantae</taxon>
        <taxon>Streptophyta</taxon>
        <taxon>Embryophyta</taxon>
        <taxon>Tracheophyta</taxon>
        <taxon>Spermatophyta</taxon>
        <taxon>Magnoliopsida</taxon>
        <taxon>Liliopsida</taxon>
        <taxon>Poales</taxon>
        <taxon>Poaceae</taxon>
        <taxon>BOP clade</taxon>
        <taxon>Pooideae</taxon>
        <taxon>Triticodae</taxon>
        <taxon>Triticeae</taxon>
        <taxon>Triticinae</taxon>
        <taxon>Triticum</taxon>
    </lineage>
</organism>
<reference evidence="1" key="3">
    <citation type="submission" date="2022-06" db="UniProtKB">
        <authorList>
            <consortium name="EnsemblPlants"/>
        </authorList>
    </citation>
    <scope>IDENTIFICATION</scope>
</reference>
<dbReference type="Gramene" id="TuG1812G0300003020.01.T01">
    <property type="protein sequence ID" value="TuG1812G0300003020.01.T01.cds296158"/>
    <property type="gene ID" value="TuG1812G0300003020.01"/>
</dbReference>
<dbReference type="EnsemblPlants" id="TuG1812G0300003020.01.T01">
    <property type="protein sequence ID" value="TuG1812G0300003020.01.T01.cds296158"/>
    <property type="gene ID" value="TuG1812G0300003020.01"/>
</dbReference>
<evidence type="ECO:0000313" key="2">
    <source>
        <dbReference type="Proteomes" id="UP000015106"/>
    </source>
</evidence>